<sequence>MDTDDAEKELLDLLTYECPYTKKRRVAGRGEALETPSVVTASLGAPTAVPAPACSITDDQENMYLDYFDRGHQFPSSSPLEVMPKTDIAAPCSHVVELAKAAVRGHTGVSSAEQDFARVSLQDAERGAHHVFAKYGYTAPVKVEYLNLGSRQLSQFPVIRPSAWVQFLLEKDKLPKCLCGVGDFGTMEETLEVFWERYQVLFPAHEIFSMAQQGKLLLRRTIPIFSHTDEGRSARGTWMINTAFAFMYNHGFWLRSADGVKLAKWLLVFLQCYDSCAKIALSEATPRFSIMPKNHMLMHSILPLFDQASKGRWVISPLAYSVQVQEDFIGRPSRLSRRTSPRSMHLNVVNRMLLMVQRALEDGERDHRGVRWSM</sequence>
<reference evidence="1 2" key="1">
    <citation type="submission" date="2024-02" db="EMBL/GenBank/DDBJ databases">
        <authorList>
            <person name="Chen Y."/>
            <person name="Shah S."/>
            <person name="Dougan E. K."/>
            <person name="Thang M."/>
            <person name="Chan C."/>
        </authorList>
    </citation>
    <scope>NUCLEOTIDE SEQUENCE [LARGE SCALE GENOMIC DNA]</scope>
</reference>
<gene>
    <name evidence="1" type="ORF">CCMP2556_LOCUS28481</name>
</gene>
<protein>
    <submittedName>
        <fullName evidence="1">Uncharacterized protein</fullName>
    </submittedName>
</protein>
<evidence type="ECO:0000313" key="2">
    <source>
        <dbReference type="Proteomes" id="UP001642484"/>
    </source>
</evidence>
<evidence type="ECO:0000313" key="1">
    <source>
        <dbReference type="EMBL" id="CAK9057772.1"/>
    </source>
</evidence>
<dbReference type="Proteomes" id="UP001642484">
    <property type="component" value="Unassembled WGS sequence"/>
</dbReference>
<dbReference type="EMBL" id="CAXAMN010021306">
    <property type="protein sequence ID" value="CAK9057772.1"/>
    <property type="molecule type" value="Genomic_DNA"/>
</dbReference>
<accession>A0ABP0N3W4</accession>
<comment type="caution">
    <text evidence="1">The sequence shown here is derived from an EMBL/GenBank/DDBJ whole genome shotgun (WGS) entry which is preliminary data.</text>
</comment>
<proteinExistence type="predicted"/>
<organism evidence="1 2">
    <name type="scientific">Durusdinium trenchii</name>
    <dbReference type="NCBI Taxonomy" id="1381693"/>
    <lineage>
        <taxon>Eukaryota</taxon>
        <taxon>Sar</taxon>
        <taxon>Alveolata</taxon>
        <taxon>Dinophyceae</taxon>
        <taxon>Suessiales</taxon>
        <taxon>Symbiodiniaceae</taxon>
        <taxon>Durusdinium</taxon>
    </lineage>
</organism>
<keyword evidence="2" id="KW-1185">Reference proteome</keyword>
<name>A0ABP0N3W4_9DINO</name>